<evidence type="ECO:0000313" key="1">
    <source>
        <dbReference type="EMBL" id="VDN21858.1"/>
    </source>
</evidence>
<reference evidence="3" key="1">
    <citation type="submission" date="2016-06" db="UniProtKB">
        <authorList>
            <consortium name="WormBaseParasite"/>
        </authorList>
    </citation>
    <scope>IDENTIFICATION</scope>
</reference>
<gene>
    <name evidence="1" type="ORF">GPUH_LOCUS13210</name>
</gene>
<reference evidence="1 2" key="2">
    <citation type="submission" date="2018-11" db="EMBL/GenBank/DDBJ databases">
        <authorList>
            <consortium name="Pathogen Informatics"/>
        </authorList>
    </citation>
    <scope>NUCLEOTIDE SEQUENCE [LARGE SCALE GENOMIC DNA]</scope>
</reference>
<evidence type="ECO:0000313" key="3">
    <source>
        <dbReference type="WBParaSite" id="GPUH_0001322501-mRNA-1"/>
    </source>
</evidence>
<organism evidence="3">
    <name type="scientific">Gongylonema pulchrum</name>
    <dbReference type="NCBI Taxonomy" id="637853"/>
    <lineage>
        <taxon>Eukaryota</taxon>
        <taxon>Metazoa</taxon>
        <taxon>Ecdysozoa</taxon>
        <taxon>Nematoda</taxon>
        <taxon>Chromadorea</taxon>
        <taxon>Rhabditida</taxon>
        <taxon>Spirurina</taxon>
        <taxon>Spiruromorpha</taxon>
        <taxon>Spiruroidea</taxon>
        <taxon>Gongylonematidae</taxon>
        <taxon>Gongylonema</taxon>
    </lineage>
</organism>
<evidence type="ECO:0000313" key="2">
    <source>
        <dbReference type="Proteomes" id="UP000271098"/>
    </source>
</evidence>
<proteinExistence type="predicted"/>
<dbReference type="Proteomes" id="UP000271098">
    <property type="component" value="Unassembled WGS sequence"/>
</dbReference>
<protein>
    <submittedName>
        <fullName evidence="3">Peptidase_M1 domain-containing protein</fullName>
    </submittedName>
</protein>
<sequence length="103" mass="12013">MAVMPDGKSHAGSFVPFLKQLVKQDLAQVAHALGHNVTIYMDSYRHVSFSGEFKEWYVKVTEHAYPFDSEDYEEALWKERFSFMSLVTVTYFDLKKGKNYFIS</sequence>
<dbReference type="AlphaFoldDB" id="A0A183DWW9"/>
<name>A0A183DWW9_9BILA</name>
<dbReference type="EMBL" id="UYRT01080015">
    <property type="protein sequence ID" value="VDN21858.1"/>
    <property type="molecule type" value="Genomic_DNA"/>
</dbReference>
<keyword evidence="2" id="KW-1185">Reference proteome</keyword>
<accession>A0A183DWW9</accession>
<dbReference type="WBParaSite" id="GPUH_0001322501-mRNA-1">
    <property type="protein sequence ID" value="GPUH_0001322501-mRNA-1"/>
    <property type="gene ID" value="GPUH_0001322501"/>
</dbReference>